<evidence type="ECO:0000313" key="3">
    <source>
        <dbReference type="EMBL" id="GFO07455.1"/>
    </source>
</evidence>
<proteinExistence type="predicted"/>
<dbReference type="Proteomes" id="UP000735302">
    <property type="component" value="Unassembled WGS sequence"/>
</dbReference>
<evidence type="ECO:0000256" key="2">
    <source>
        <dbReference type="SAM" id="Phobius"/>
    </source>
</evidence>
<sequence>MSILTAHAPHNLRGHAFQMERDKHIEHSAVFGSSSSGTAFHPPHPLLHPVPIPLHHYMPQQQHPHYYIPNKPVILPTSSGYIPPVSPPVADAVPPTMALPSSSSAASDTAHVGATKCPYKHVYDNIRNPYMLNHPYHNLATHVRRREEDQLLPLLSTTMKDANLTPWASLYNIDLASSAALYYRGMAASESHLLAAPVHHVGVSQKDRLSYGYVPFGISALLPTVPCGISLSQDDFRRSRSGVIISEMPSSPAPVSLSQSRPSSLEILPKTSTPSRSLSTSTFSASSSSSSCSPTSSLSKRADALTLSSPSCTSTTPTPNLVHQFPARPTRHCPVTPASPPTSPGTVHRPRHRWAPSSPGLPRQASHGDSERKAFSRMRQNRLASDTFPSGRSLATSVTEMTNIHLPNKSDLDSPSDTPPTRPPLASSLSMPSGSNFQHILNPYSAYRDEDVLHKFHSFRGDDPALMDARSEDVLENYRASRSGLPSLTNHPQSPSSGLSSTPQGCSPLDFRRPSLLGKTMAGTQVEMDRFEPRHRGGSIVTGVPATRIDRFYSCCSENCHEFDDVESSFVVKVHHHRRGSYCRSSSPSSSWLVLPFFITIIVLARIAVLHHHHRRGSYCRSSPPSSSWLVLPFFITIIVVAFIAILHHHHRRGS</sequence>
<dbReference type="EMBL" id="BLXT01003865">
    <property type="protein sequence ID" value="GFO07455.1"/>
    <property type="molecule type" value="Genomic_DNA"/>
</dbReference>
<dbReference type="AlphaFoldDB" id="A0AAV4AKR4"/>
<evidence type="ECO:0000313" key="4">
    <source>
        <dbReference type="Proteomes" id="UP000735302"/>
    </source>
</evidence>
<accession>A0AAV4AKR4</accession>
<feature type="compositionally biased region" description="Low complexity" evidence="1">
    <location>
        <begin position="268"/>
        <end position="321"/>
    </location>
</feature>
<evidence type="ECO:0000256" key="1">
    <source>
        <dbReference type="SAM" id="MobiDB-lite"/>
    </source>
</evidence>
<keyword evidence="4" id="KW-1185">Reference proteome</keyword>
<keyword evidence="2" id="KW-0472">Membrane</keyword>
<protein>
    <submittedName>
        <fullName evidence="3">Uncharacterized protein</fullName>
    </submittedName>
</protein>
<comment type="caution">
    <text evidence="3">The sequence shown here is derived from an EMBL/GenBank/DDBJ whole genome shotgun (WGS) entry which is preliminary data.</text>
</comment>
<keyword evidence="2" id="KW-1133">Transmembrane helix</keyword>
<organism evidence="3 4">
    <name type="scientific">Plakobranchus ocellatus</name>
    <dbReference type="NCBI Taxonomy" id="259542"/>
    <lineage>
        <taxon>Eukaryota</taxon>
        <taxon>Metazoa</taxon>
        <taxon>Spiralia</taxon>
        <taxon>Lophotrochozoa</taxon>
        <taxon>Mollusca</taxon>
        <taxon>Gastropoda</taxon>
        <taxon>Heterobranchia</taxon>
        <taxon>Euthyneura</taxon>
        <taxon>Panpulmonata</taxon>
        <taxon>Sacoglossa</taxon>
        <taxon>Placobranchoidea</taxon>
        <taxon>Plakobranchidae</taxon>
        <taxon>Plakobranchus</taxon>
    </lineage>
</organism>
<feature type="compositionally biased region" description="Polar residues" evidence="1">
    <location>
        <begin position="484"/>
        <end position="505"/>
    </location>
</feature>
<feature type="region of interest" description="Disordered" evidence="1">
    <location>
        <begin position="247"/>
        <end position="376"/>
    </location>
</feature>
<feature type="region of interest" description="Disordered" evidence="1">
    <location>
        <begin position="402"/>
        <end position="435"/>
    </location>
</feature>
<name>A0AAV4AKR4_9GAST</name>
<keyword evidence="2" id="KW-0812">Transmembrane</keyword>
<gene>
    <name evidence="3" type="ORF">PoB_003396000</name>
</gene>
<feature type="transmembrane region" description="Helical" evidence="2">
    <location>
        <begin position="591"/>
        <end position="609"/>
    </location>
</feature>
<feature type="transmembrane region" description="Helical" evidence="2">
    <location>
        <begin position="629"/>
        <end position="648"/>
    </location>
</feature>
<feature type="region of interest" description="Disordered" evidence="1">
    <location>
        <begin position="482"/>
        <end position="505"/>
    </location>
</feature>
<reference evidence="3 4" key="1">
    <citation type="journal article" date="2021" name="Elife">
        <title>Chloroplast acquisition without the gene transfer in kleptoplastic sea slugs, Plakobranchus ocellatus.</title>
        <authorList>
            <person name="Maeda T."/>
            <person name="Takahashi S."/>
            <person name="Yoshida T."/>
            <person name="Shimamura S."/>
            <person name="Takaki Y."/>
            <person name="Nagai Y."/>
            <person name="Toyoda A."/>
            <person name="Suzuki Y."/>
            <person name="Arimoto A."/>
            <person name="Ishii H."/>
            <person name="Satoh N."/>
            <person name="Nishiyama T."/>
            <person name="Hasebe M."/>
            <person name="Maruyama T."/>
            <person name="Minagawa J."/>
            <person name="Obokata J."/>
            <person name="Shigenobu S."/>
        </authorList>
    </citation>
    <scope>NUCLEOTIDE SEQUENCE [LARGE SCALE GENOMIC DNA]</scope>
</reference>